<evidence type="ECO:0000313" key="3">
    <source>
        <dbReference type="Proteomes" id="UP000762676"/>
    </source>
</evidence>
<evidence type="ECO:0000256" key="1">
    <source>
        <dbReference type="SAM" id="MobiDB-lite"/>
    </source>
</evidence>
<dbReference type="EMBL" id="BMAT01009355">
    <property type="protein sequence ID" value="GFS04822.1"/>
    <property type="molecule type" value="Genomic_DNA"/>
</dbReference>
<keyword evidence="3" id="KW-1185">Reference proteome</keyword>
<feature type="compositionally biased region" description="Basic and acidic residues" evidence="1">
    <location>
        <begin position="144"/>
        <end position="163"/>
    </location>
</feature>
<feature type="compositionally biased region" description="Basic and acidic residues" evidence="1">
    <location>
        <begin position="39"/>
        <end position="60"/>
    </location>
</feature>
<evidence type="ECO:0008006" key="4">
    <source>
        <dbReference type="Google" id="ProtNLM"/>
    </source>
</evidence>
<gene>
    <name evidence="2" type="ORF">ElyMa_004666300</name>
</gene>
<reference evidence="2 3" key="1">
    <citation type="journal article" date="2021" name="Elife">
        <title>Chloroplast acquisition without the gene transfer in kleptoplastic sea slugs, Plakobranchus ocellatus.</title>
        <authorList>
            <person name="Maeda T."/>
            <person name="Takahashi S."/>
            <person name="Yoshida T."/>
            <person name="Shimamura S."/>
            <person name="Takaki Y."/>
            <person name="Nagai Y."/>
            <person name="Toyoda A."/>
            <person name="Suzuki Y."/>
            <person name="Arimoto A."/>
            <person name="Ishii H."/>
            <person name="Satoh N."/>
            <person name="Nishiyama T."/>
            <person name="Hasebe M."/>
            <person name="Maruyama T."/>
            <person name="Minagawa J."/>
            <person name="Obokata J."/>
            <person name="Shigenobu S."/>
        </authorList>
    </citation>
    <scope>NUCLEOTIDE SEQUENCE [LARGE SCALE GENOMIC DNA]</scope>
</reference>
<dbReference type="AlphaFoldDB" id="A0AAV4I5Q7"/>
<sequence length="208" mass="23427">MDSSFGAVTDRGPAMMRRVFHQHVCNNLCYSYERPLQTDHTGRENQEENTCKGEDYRTNERQPSLEPITPTDPGSSSNGQDVLQADKTTGLTIMVNDGEMCRPVNELLNQGFTKGENTSDDLAHCGTELSRCVMVEIEKNIRRAVEKSDNSESKEKKNHHDVPSKIILGDQLKMEENTEGHKKHLNVNVPTHRCDVHIIGSIKKRPSI</sequence>
<evidence type="ECO:0000313" key="2">
    <source>
        <dbReference type="EMBL" id="GFS04822.1"/>
    </source>
</evidence>
<name>A0AAV4I5Q7_9GAST</name>
<feature type="region of interest" description="Disordered" evidence="1">
    <location>
        <begin position="144"/>
        <end position="168"/>
    </location>
</feature>
<protein>
    <recommendedName>
        <fullName evidence="4">Alpha-type protein kinase domain-containing protein</fullName>
    </recommendedName>
</protein>
<organism evidence="2 3">
    <name type="scientific">Elysia marginata</name>
    <dbReference type="NCBI Taxonomy" id="1093978"/>
    <lineage>
        <taxon>Eukaryota</taxon>
        <taxon>Metazoa</taxon>
        <taxon>Spiralia</taxon>
        <taxon>Lophotrochozoa</taxon>
        <taxon>Mollusca</taxon>
        <taxon>Gastropoda</taxon>
        <taxon>Heterobranchia</taxon>
        <taxon>Euthyneura</taxon>
        <taxon>Panpulmonata</taxon>
        <taxon>Sacoglossa</taxon>
        <taxon>Placobranchoidea</taxon>
        <taxon>Plakobranchidae</taxon>
        <taxon>Elysia</taxon>
    </lineage>
</organism>
<dbReference type="Proteomes" id="UP000762676">
    <property type="component" value="Unassembled WGS sequence"/>
</dbReference>
<comment type="caution">
    <text evidence="2">The sequence shown here is derived from an EMBL/GenBank/DDBJ whole genome shotgun (WGS) entry which is preliminary data.</text>
</comment>
<accession>A0AAV4I5Q7</accession>
<proteinExistence type="predicted"/>
<feature type="region of interest" description="Disordered" evidence="1">
    <location>
        <begin position="39"/>
        <end position="80"/>
    </location>
</feature>